<dbReference type="SUPFAM" id="SSF51735">
    <property type="entry name" value="NAD(P)-binding Rossmann-fold domains"/>
    <property type="match status" value="1"/>
</dbReference>
<dbReference type="EMBL" id="KQ964271">
    <property type="protein sequence ID" value="KXJ86049.1"/>
    <property type="molecule type" value="Genomic_DNA"/>
</dbReference>
<accession>A0A136IN29</accession>
<dbReference type="GO" id="GO:0016491">
    <property type="term" value="F:oxidoreductase activity"/>
    <property type="evidence" value="ECO:0007669"/>
    <property type="project" value="UniProtKB-KW"/>
</dbReference>
<dbReference type="STRING" id="196109.A0A136IN29"/>
<keyword evidence="2" id="KW-0560">Oxidoreductase</keyword>
<reference evidence="5" key="1">
    <citation type="submission" date="2016-02" db="EMBL/GenBank/DDBJ databases">
        <title>Draft genome sequence of Microdochium bolleyi, a fungal endophyte of beachgrass.</title>
        <authorList>
            <consortium name="DOE Joint Genome Institute"/>
            <person name="David A.S."/>
            <person name="May G."/>
            <person name="Haridas S."/>
            <person name="Lim J."/>
            <person name="Wang M."/>
            <person name="Labutti K."/>
            <person name="Lipzen A."/>
            <person name="Barry K."/>
            <person name="Grigoriev I.V."/>
        </authorList>
    </citation>
    <scope>NUCLEOTIDE SEQUENCE [LARGE SCALE GENOMIC DNA]</scope>
    <source>
        <strain evidence="5">J235TASD1</strain>
    </source>
</reference>
<dbReference type="PANTHER" id="PTHR47706">
    <property type="entry name" value="NMRA-LIKE FAMILY PROTEIN"/>
    <property type="match status" value="1"/>
</dbReference>
<evidence type="ECO:0000259" key="3">
    <source>
        <dbReference type="Pfam" id="PF05368"/>
    </source>
</evidence>
<protein>
    <submittedName>
        <fullName evidence="4">Oxidoreductase CipA</fullName>
    </submittedName>
</protein>
<dbReference type="InterPro" id="IPR036291">
    <property type="entry name" value="NAD(P)-bd_dom_sf"/>
</dbReference>
<gene>
    <name evidence="4" type="ORF">Micbo1qcDRAFT_153499</name>
</gene>
<organism evidence="4 5">
    <name type="scientific">Microdochium bolleyi</name>
    <dbReference type="NCBI Taxonomy" id="196109"/>
    <lineage>
        <taxon>Eukaryota</taxon>
        <taxon>Fungi</taxon>
        <taxon>Dikarya</taxon>
        <taxon>Ascomycota</taxon>
        <taxon>Pezizomycotina</taxon>
        <taxon>Sordariomycetes</taxon>
        <taxon>Xylariomycetidae</taxon>
        <taxon>Xylariales</taxon>
        <taxon>Microdochiaceae</taxon>
        <taxon>Microdochium</taxon>
    </lineage>
</organism>
<name>A0A136IN29_9PEZI</name>
<dbReference type="Proteomes" id="UP000070501">
    <property type="component" value="Unassembled WGS sequence"/>
</dbReference>
<proteinExistence type="predicted"/>
<sequence length="321" mass="34801">MSHVKNIAIVGATGTVGAFITKSLLATGKHSVTALTRSAANPDAFPAGLQLAEISYSDPATIVRALRGQDVLIITMSVHASAESQLTLIDAAADAGVPYVMPNDWGFDVSRDDMYRDAFFHLDSKAARARIEQRGVSAWVSVICGFWYEHSLGCGLGTFGIDWDKREAVLLDGGDATRMNTSTCAYVGQAVAALLSLPEKAAESAAGGASLEQFKNDYVRISEFTVTQREMLDAVQRATATADADWAITHEDSRERYKRAAAEVVKGNYALFETAMYSRVWFPDGSSLYEDRGLHDEILGLQRDGLDEATKRAVERGLKGY</sequence>
<dbReference type="InterPro" id="IPR008030">
    <property type="entry name" value="NmrA-like"/>
</dbReference>
<dbReference type="PANTHER" id="PTHR47706:SF7">
    <property type="entry name" value="CIPA-LIKE, PUTATIVE (AFU_ORTHOLOGUE AFUA_1G01630)-RELATED"/>
    <property type="match status" value="1"/>
</dbReference>
<evidence type="ECO:0000256" key="1">
    <source>
        <dbReference type="ARBA" id="ARBA00022857"/>
    </source>
</evidence>
<dbReference type="OrthoDB" id="419598at2759"/>
<keyword evidence="1" id="KW-0521">NADP</keyword>
<feature type="domain" description="NmrA-like" evidence="3">
    <location>
        <begin position="5"/>
        <end position="141"/>
    </location>
</feature>
<dbReference type="InterPro" id="IPR051609">
    <property type="entry name" value="NmrA/Isoflavone_reductase-like"/>
</dbReference>
<dbReference type="Pfam" id="PF05368">
    <property type="entry name" value="NmrA"/>
    <property type="match status" value="1"/>
</dbReference>
<evidence type="ECO:0000313" key="4">
    <source>
        <dbReference type="EMBL" id="KXJ86049.1"/>
    </source>
</evidence>
<dbReference type="InParanoid" id="A0A136IN29"/>
<dbReference type="Gene3D" id="3.40.50.720">
    <property type="entry name" value="NAD(P)-binding Rossmann-like Domain"/>
    <property type="match status" value="1"/>
</dbReference>
<keyword evidence="5" id="KW-1185">Reference proteome</keyword>
<dbReference type="AlphaFoldDB" id="A0A136IN29"/>
<evidence type="ECO:0000256" key="2">
    <source>
        <dbReference type="ARBA" id="ARBA00023002"/>
    </source>
</evidence>
<evidence type="ECO:0000313" key="5">
    <source>
        <dbReference type="Proteomes" id="UP000070501"/>
    </source>
</evidence>